<dbReference type="NCBIfam" id="TIGR02349">
    <property type="entry name" value="DnaJ_bact"/>
    <property type="match status" value="1"/>
</dbReference>
<evidence type="ECO:0000256" key="3">
    <source>
        <dbReference type="ARBA" id="ARBA00022490"/>
    </source>
</evidence>
<dbReference type="CDD" id="cd06257">
    <property type="entry name" value="DnaJ"/>
    <property type="match status" value="1"/>
</dbReference>
<evidence type="ECO:0000259" key="16">
    <source>
        <dbReference type="PROSITE" id="PS50076"/>
    </source>
</evidence>
<evidence type="ECO:0000256" key="9">
    <source>
        <dbReference type="ARBA" id="ARBA00023016"/>
    </source>
</evidence>
<sequence>MPDKRDYYEVLGVQKGCSDDELKKAYRGLAKKYHPDLNPGDKEAEAKFKEVNEAYEILSDPQKRQRYDQFGFAGVDPSYGAGGAGGGAGFGGFDMDIDLGDIFGSFFGGGFGGSTRTRNPNGPIRGNAVNVQLNLSFIEAAKGCQKEVTVQRLERCDTCSGTGAANGTQPETCPDCNGTGQVRVQQRTPFGVIQTSKTCPKCSGKGKVIKTPCGDCRGMGRVRHTRKITVNVPAGIDDGQTFVLQGQGDHGVNAGPAGDLNVTVSIRPDPIFERDGFNVWCEIPITFAQAALGDEITVPTIDGRVKYDVPEGTQPGTTFRLRNKGIPYVNGRGRGDQYVKVAVEVPRNMNAKQKAALKEFDALSGEKNYEKRKSFFDKLKDAMKGDE</sequence>
<dbReference type="InterPro" id="IPR002939">
    <property type="entry name" value="DnaJ_C"/>
</dbReference>
<evidence type="ECO:0000256" key="10">
    <source>
        <dbReference type="ARBA" id="ARBA00023186"/>
    </source>
</evidence>
<evidence type="ECO:0000256" key="8">
    <source>
        <dbReference type="ARBA" id="ARBA00022833"/>
    </source>
</evidence>
<evidence type="ECO:0000256" key="1">
    <source>
        <dbReference type="ARBA" id="ARBA00004496"/>
    </source>
</evidence>
<evidence type="ECO:0000256" key="11">
    <source>
        <dbReference type="ARBA" id="ARBA00053423"/>
    </source>
</evidence>
<dbReference type="Pfam" id="PF00684">
    <property type="entry name" value="DnaJ_CXXCXGXG"/>
    <property type="match status" value="1"/>
</dbReference>
<gene>
    <name evidence="14 18" type="primary">dnaJ</name>
    <name evidence="18" type="ORF">H8711_04210</name>
</gene>
<feature type="repeat" description="CXXCXGXG motif" evidence="14">
    <location>
        <begin position="213"/>
        <end position="220"/>
    </location>
</feature>
<comment type="caution">
    <text evidence="18">The sequence shown here is derived from an EMBL/GenBank/DDBJ whole genome shotgun (WGS) entry which is preliminary data.</text>
</comment>
<dbReference type="GO" id="GO:0006260">
    <property type="term" value="P:DNA replication"/>
    <property type="evidence" value="ECO:0007669"/>
    <property type="project" value="UniProtKB-KW"/>
</dbReference>
<evidence type="ECO:0000256" key="6">
    <source>
        <dbReference type="ARBA" id="ARBA00022737"/>
    </source>
</evidence>
<dbReference type="InterPro" id="IPR001623">
    <property type="entry name" value="DnaJ_domain"/>
</dbReference>
<dbReference type="InterPro" id="IPR008971">
    <property type="entry name" value="HSP40/DnaJ_pept-bd"/>
</dbReference>
<feature type="zinc finger region" description="CR-type" evidence="15">
    <location>
        <begin position="143"/>
        <end position="225"/>
    </location>
</feature>
<comment type="subcellular location">
    <subcellularLocation>
        <location evidence="1 14">Cytoplasm</location>
    </subcellularLocation>
</comment>
<dbReference type="PRINTS" id="PR00625">
    <property type="entry name" value="JDOMAIN"/>
</dbReference>
<dbReference type="HAMAP" id="MF_01152">
    <property type="entry name" value="DnaJ"/>
    <property type="match status" value="1"/>
</dbReference>
<dbReference type="FunFam" id="1.10.287.110:FF:000034">
    <property type="entry name" value="Chaperone protein DnaJ"/>
    <property type="match status" value="1"/>
</dbReference>
<comment type="function">
    <text evidence="11 14">Participates actively in the response to hyperosmotic and heat shock by preventing the aggregation of stress-denatured proteins and by disaggregating proteins, also in an autonomous, DnaK-independent fashion. Unfolded proteins bind initially to DnaJ; upon interaction with the DnaJ-bound protein, DnaK hydrolyzes its bound ATP, resulting in the formation of a stable complex. GrpE releases ADP from DnaK; ATP binding to DnaK triggers the release of the substrate protein, thus completing the reaction cycle. Several rounds of ATP-dependent interactions between DnaJ, DnaK and GrpE are required for fully efficient folding. Also involved, together with DnaK and GrpE, in the DNA replication of plasmids through activation of initiation proteins.</text>
</comment>
<dbReference type="PROSITE" id="PS51188">
    <property type="entry name" value="ZF_CR"/>
    <property type="match status" value="1"/>
</dbReference>
<dbReference type="InterPro" id="IPR036869">
    <property type="entry name" value="J_dom_sf"/>
</dbReference>
<evidence type="ECO:0000256" key="13">
    <source>
        <dbReference type="ARBA" id="ARBA00067609"/>
    </source>
</evidence>
<dbReference type="AlphaFoldDB" id="A0A926I435"/>
<evidence type="ECO:0000256" key="12">
    <source>
        <dbReference type="ARBA" id="ARBA00061004"/>
    </source>
</evidence>
<feature type="repeat" description="CXXCXGXG motif" evidence="14">
    <location>
        <begin position="156"/>
        <end position="163"/>
    </location>
</feature>
<dbReference type="InterPro" id="IPR001305">
    <property type="entry name" value="HSP_DnaJ_Cys-rich_dom"/>
</dbReference>
<dbReference type="Pfam" id="PF00226">
    <property type="entry name" value="DnaJ"/>
    <property type="match status" value="1"/>
</dbReference>
<dbReference type="InterPro" id="IPR036410">
    <property type="entry name" value="HSP_DnaJ_Cys-rich_dom_sf"/>
</dbReference>
<dbReference type="NCBIfam" id="NF008035">
    <property type="entry name" value="PRK10767.1"/>
    <property type="match status" value="1"/>
</dbReference>
<comment type="cofactor">
    <cofactor evidence="14">
        <name>Zn(2+)</name>
        <dbReference type="ChEBI" id="CHEBI:29105"/>
    </cofactor>
    <text evidence="14">Binds 2 Zn(2+) ions per monomer.</text>
</comment>
<dbReference type="GO" id="GO:0005524">
    <property type="term" value="F:ATP binding"/>
    <property type="evidence" value="ECO:0007669"/>
    <property type="project" value="InterPro"/>
</dbReference>
<dbReference type="CDD" id="cd10747">
    <property type="entry name" value="DnaJ_C"/>
    <property type="match status" value="1"/>
</dbReference>
<feature type="binding site" evidence="14">
    <location>
        <position position="199"/>
    </location>
    <ligand>
        <name>Zn(2+)</name>
        <dbReference type="ChEBI" id="CHEBI:29105"/>
        <label>2</label>
    </ligand>
</feature>
<keyword evidence="9 14" id="KW-0346">Stress response</keyword>
<keyword evidence="7 14" id="KW-0863">Zinc-finger</keyword>
<feature type="binding site" evidence="14">
    <location>
        <position position="216"/>
    </location>
    <ligand>
        <name>Zn(2+)</name>
        <dbReference type="ChEBI" id="CHEBI:29105"/>
        <label>1</label>
    </ligand>
</feature>
<dbReference type="GO" id="GO:0008270">
    <property type="term" value="F:zinc ion binding"/>
    <property type="evidence" value="ECO:0007669"/>
    <property type="project" value="UniProtKB-UniRule"/>
</dbReference>
<evidence type="ECO:0000256" key="15">
    <source>
        <dbReference type="PROSITE-ProRule" id="PRU00546"/>
    </source>
</evidence>
<feature type="binding site" evidence="14">
    <location>
        <position position="213"/>
    </location>
    <ligand>
        <name>Zn(2+)</name>
        <dbReference type="ChEBI" id="CHEBI:29105"/>
        <label>1</label>
    </ligand>
</feature>
<keyword evidence="4 14" id="KW-0235">DNA replication</keyword>
<evidence type="ECO:0000313" key="19">
    <source>
        <dbReference type="Proteomes" id="UP000653127"/>
    </source>
</evidence>
<keyword evidence="19" id="KW-1185">Reference proteome</keyword>
<dbReference type="Gene3D" id="1.10.287.110">
    <property type="entry name" value="DnaJ domain"/>
    <property type="match status" value="1"/>
</dbReference>
<feature type="repeat" description="CXXCXGXG motif" evidence="14">
    <location>
        <begin position="199"/>
        <end position="206"/>
    </location>
</feature>
<dbReference type="Gene3D" id="2.60.260.20">
    <property type="entry name" value="Urease metallochaperone UreE, N-terminal domain"/>
    <property type="match status" value="2"/>
</dbReference>
<dbReference type="GO" id="GO:0042026">
    <property type="term" value="P:protein refolding"/>
    <property type="evidence" value="ECO:0007669"/>
    <property type="project" value="TreeGrafter"/>
</dbReference>
<evidence type="ECO:0000256" key="5">
    <source>
        <dbReference type="ARBA" id="ARBA00022723"/>
    </source>
</evidence>
<feature type="binding site" evidence="14">
    <location>
        <position position="159"/>
    </location>
    <ligand>
        <name>Zn(2+)</name>
        <dbReference type="ChEBI" id="CHEBI:29105"/>
        <label>1</label>
    </ligand>
</feature>
<keyword evidence="8 14" id="KW-0862">Zinc</keyword>
<dbReference type="GO" id="GO:0005737">
    <property type="term" value="C:cytoplasm"/>
    <property type="evidence" value="ECO:0007669"/>
    <property type="project" value="UniProtKB-SubCell"/>
</dbReference>
<dbReference type="InterPro" id="IPR018253">
    <property type="entry name" value="DnaJ_domain_CS"/>
</dbReference>
<dbReference type="Pfam" id="PF01556">
    <property type="entry name" value="DnaJ_C"/>
    <property type="match status" value="1"/>
</dbReference>
<reference evidence="18" key="1">
    <citation type="submission" date="2020-08" db="EMBL/GenBank/DDBJ databases">
        <title>Genome public.</title>
        <authorList>
            <person name="Liu C."/>
            <person name="Sun Q."/>
        </authorList>
    </citation>
    <scope>NUCLEOTIDE SEQUENCE</scope>
    <source>
        <strain evidence="18">NSJ-31</strain>
    </source>
</reference>
<dbReference type="Proteomes" id="UP000653127">
    <property type="component" value="Unassembled WGS sequence"/>
</dbReference>
<dbReference type="PROSITE" id="PS50076">
    <property type="entry name" value="DNAJ_2"/>
    <property type="match status" value="1"/>
</dbReference>
<dbReference type="EMBL" id="JACRST010000004">
    <property type="protein sequence ID" value="MBC8546138.1"/>
    <property type="molecule type" value="Genomic_DNA"/>
</dbReference>
<dbReference type="InterPro" id="IPR012724">
    <property type="entry name" value="DnaJ"/>
</dbReference>
<dbReference type="RefSeq" id="WP_249282293.1">
    <property type="nucleotide sequence ID" value="NZ_JACRST010000004.1"/>
</dbReference>
<evidence type="ECO:0000256" key="14">
    <source>
        <dbReference type="HAMAP-Rule" id="MF_01152"/>
    </source>
</evidence>
<feature type="binding site" evidence="14">
    <location>
        <position position="173"/>
    </location>
    <ligand>
        <name>Zn(2+)</name>
        <dbReference type="ChEBI" id="CHEBI:29105"/>
        <label>2</label>
    </ligand>
</feature>
<organism evidence="18 19">
    <name type="scientific">Ligaoa zhengdingensis</name>
    <dbReference type="NCBI Taxonomy" id="2763658"/>
    <lineage>
        <taxon>Bacteria</taxon>
        <taxon>Bacillati</taxon>
        <taxon>Bacillota</taxon>
        <taxon>Clostridia</taxon>
        <taxon>Eubacteriales</taxon>
        <taxon>Oscillospiraceae</taxon>
        <taxon>Ligaoa</taxon>
    </lineage>
</organism>
<protein>
    <recommendedName>
        <fullName evidence="13 14">Chaperone protein DnaJ</fullName>
    </recommendedName>
</protein>
<evidence type="ECO:0000256" key="2">
    <source>
        <dbReference type="ARBA" id="ARBA00011738"/>
    </source>
</evidence>
<evidence type="ECO:0000313" key="18">
    <source>
        <dbReference type="EMBL" id="MBC8546138.1"/>
    </source>
</evidence>
<dbReference type="Gene3D" id="2.10.230.10">
    <property type="entry name" value="Heat shock protein DnaJ, cysteine-rich domain"/>
    <property type="match status" value="1"/>
</dbReference>
<dbReference type="PANTHER" id="PTHR43096">
    <property type="entry name" value="DNAJ HOMOLOG 1, MITOCHONDRIAL-RELATED"/>
    <property type="match status" value="1"/>
</dbReference>
<evidence type="ECO:0000256" key="4">
    <source>
        <dbReference type="ARBA" id="ARBA00022705"/>
    </source>
</evidence>
<dbReference type="CDD" id="cd10719">
    <property type="entry name" value="DnaJ_zf"/>
    <property type="match status" value="1"/>
</dbReference>
<proteinExistence type="inferred from homology"/>
<evidence type="ECO:0000259" key="17">
    <source>
        <dbReference type="PROSITE" id="PS51188"/>
    </source>
</evidence>
<dbReference type="GO" id="GO:0051082">
    <property type="term" value="F:unfolded protein binding"/>
    <property type="evidence" value="ECO:0007669"/>
    <property type="project" value="UniProtKB-UniRule"/>
</dbReference>
<comment type="similarity">
    <text evidence="12 14">Belongs to the DnaJ family.</text>
</comment>
<dbReference type="PANTHER" id="PTHR43096:SF48">
    <property type="entry name" value="CHAPERONE PROTEIN DNAJ"/>
    <property type="match status" value="1"/>
</dbReference>
<dbReference type="SUPFAM" id="SSF57938">
    <property type="entry name" value="DnaJ/Hsp40 cysteine-rich domain"/>
    <property type="match status" value="1"/>
</dbReference>
<dbReference type="PROSITE" id="PS00636">
    <property type="entry name" value="DNAJ_1"/>
    <property type="match status" value="1"/>
</dbReference>
<feature type="repeat" description="CXXCXGXG motif" evidence="14">
    <location>
        <begin position="173"/>
        <end position="180"/>
    </location>
</feature>
<dbReference type="SUPFAM" id="SSF46565">
    <property type="entry name" value="Chaperone J-domain"/>
    <property type="match status" value="1"/>
</dbReference>
<keyword evidence="5 14" id="KW-0479">Metal-binding</keyword>
<feature type="binding site" evidence="14">
    <location>
        <position position="156"/>
    </location>
    <ligand>
        <name>Zn(2+)</name>
        <dbReference type="ChEBI" id="CHEBI:29105"/>
        <label>1</label>
    </ligand>
</feature>
<feature type="binding site" evidence="14">
    <location>
        <position position="176"/>
    </location>
    <ligand>
        <name>Zn(2+)</name>
        <dbReference type="ChEBI" id="CHEBI:29105"/>
        <label>2</label>
    </ligand>
</feature>
<keyword evidence="10 14" id="KW-0143">Chaperone</keyword>
<comment type="domain">
    <text evidence="14">The J domain is necessary and sufficient to stimulate DnaK ATPase activity. Zinc center 1 plays an important role in the autonomous, DnaK-independent chaperone activity of DnaJ. Zinc center 2 is essential for interaction with DnaK and for DnaJ activity.</text>
</comment>
<dbReference type="FunFam" id="2.60.260.20:FF:000004">
    <property type="entry name" value="Molecular chaperone DnaJ"/>
    <property type="match status" value="1"/>
</dbReference>
<feature type="domain" description="CR-type" evidence="17">
    <location>
        <begin position="143"/>
        <end position="225"/>
    </location>
</feature>
<feature type="domain" description="J" evidence="16">
    <location>
        <begin position="6"/>
        <end position="71"/>
    </location>
</feature>
<dbReference type="GO" id="GO:0009408">
    <property type="term" value="P:response to heat"/>
    <property type="evidence" value="ECO:0007669"/>
    <property type="project" value="InterPro"/>
</dbReference>
<accession>A0A926I435</accession>
<keyword evidence="6 14" id="KW-0677">Repeat</keyword>
<name>A0A926I435_9FIRM</name>
<dbReference type="FunFam" id="2.10.230.10:FF:000002">
    <property type="entry name" value="Molecular chaperone DnaJ"/>
    <property type="match status" value="1"/>
</dbReference>
<feature type="binding site" evidence="14">
    <location>
        <position position="202"/>
    </location>
    <ligand>
        <name>Zn(2+)</name>
        <dbReference type="ChEBI" id="CHEBI:29105"/>
        <label>2</label>
    </ligand>
</feature>
<comment type="subunit">
    <text evidence="2 14">Homodimer.</text>
</comment>
<evidence type="ECO:0000256" key="7">
    <source>
        <dbReference type="ARBA" id="ARBA00022771"/>
    </source>
</evidence>
<dbReference type="GO" id="GO:0031072">
    <property type="term" value="F:heat shock protein binding"/>
    <property type="evidence" value="ECO:0007669"/>
    <property type="project" value="InterPro"/>
</dbReference>
<dbReference type="SUPFAM" id="SSF49493">
    <property type="entry name" value="HSP40/DnaJ peptide-binding domain"/>
    <property type="match status" value="2"/>
</dbReference>
<dbReference type="SMART" id="SM00271">
    <property type="entry name" value="DnaJ"/>
    <property type="match status" value="1"/>
</dbReference>
<keyword evidence="3 14" id="KW-0963">Cytoplasm</keyword>